<dbReference type="EMBL" id="FUWR01000018">
    <property type="protein sequence ID" value="SKA12196.1"/>
    <property type="molecule type" value="Genomic_DNA"/>
</dbReference>
<evidence type="ECO:0000313" key="2">
    <source>
        <dbReference type="EMBL" id="SKA12196.1"/>
    </source>
</evidence>
<dbReference type="RefSeq" id="WP_012470116.1">
    <property type="nucleotide sequence ID" value="NZ_FUWR01000018.1"/>
</dbReference>
<keyword evidence="1" id="KW-0472">Membrane</keyword>
<reference evidence="3" key="1">
    <citation type="submission" date="2017-02" db="EMBL/GenBank/DDBJ databases">
        <authorList>
            <person name="Varghese N."/>
            <person name="Submissions S."/>
        </authorList>
    </citation>
    <scope>NUCLEOTIDE SEQUENCE [LARGE SCALE GENOMIC DNA]</scope>
    <source>
        <strain evidence="3">ATCC BAA-34</strain>
    </source>
</reference>
<name>A0A1T4R8P9_9BACT</name>
<protein>
    <submittedName>
        <fullName evidence="2">Uncharacterized protein</fullName>
    </submittedName>
</protein>
<sequence length="48" mass="5143">MKAKQNFSDLDDRKYIGRVLAVAGVFFTGAATAVAWPGLSHIAHKLIG</sequence>
<organism evidence="2 3">
    <name type="scientific">Trichlorobacter thiogenes</name>
    <dbReference type="NCBI Taxonomy" id="115783"/>
    <lineage>
        <taxon>Bacteria</taxon>
        <taxon>Pseudomonadati</taxon>
        <taxon>Thermodesulfobacteriota</taxon>
        <taxon>Desulfuromonadia</taxon>
        <taxon>Geobacterales</taxon>
        <taxon>Geobacteraceae</taxon>
        <taxon>Trichlorobacter</taxon>
    </lineage>
</organism>
<keyword evidence="1" id="KW-0812">Transmembrane</keyword>
<accession>A0A1T4R8P9</accession>
<evidence type="ECO:0000256" key="1">
    <source>
        <dbReference type="SAM" id="Phobius"/>
    </source>
</evidence>
<evidence type="ECO:0000313" key="3">
    <source>
        <dbReference type="Proteomes" id="UP000190102"/>
    </source>
</evidence>
<dbReference type="Proteomes" id="UP000190102">
    <property type="component" value="Unassembled WGS sequence"/>
</dbReference>
<gene>
    <name evidence="2" type="ORF">SAMN02745119_02739</name>
</gene>
<proteinExistence type="predicted"/>
<dbReference type="STRING" id="115783.SAMN02745119_02739"/>
<feature type="transmembrane region" description="Helical" evidence="1">
    <location>
        <begin position="20"/>
        <end position="39"/>
    </location>
</feature>
<keyword evidence="1" id="KW-1133">Transmembrane helix</keyword>
<keyword evidence="3" id="KW-1185">Reference proteome</keyword>
<dbReference type="AlphaFoldDB" id="A0A1T4R8P9"/>